<evidence type="ECO:0008006" key="3">
    <source>
        <dbReference type="Google" id="ProtNLM"/>
    </source>
</evidence>
<dbReference type="SUPFAM" id="SSF53335">
    <property type="entry name" value="S-adenosyl-L-methionine-dependent methyltransferases"/>
    <property type="match status" value="1"/>
</dbReference>
<protein>
    <recommendedName>
        <fullName evidence="3">Methyltransferase domain-containing protein</fullName>
    </recommendedName>
</protein>
<dbReference type="AlphaFoldDB" id="A0A1C5HKI7"/>
<name>A0A1C5HKI7_9ACTN</name>
<reference evidence="1 2" key="1">
    <citation type="submission" date="2016-06" db="EMBL/GenBank/DDBJ databases">
        <authorList>
            <person name="Kjaerup R.B."/>
            <person name="Dalgaard T.S."/>
            <person name="Juul-Madsen H.R."/>
        </authorList>
    </citation>
    <scope>NUCLEOTIDE SEQUENCE [LARGE SCALE GENOMIC DNA]</scope>
    <source>
        <strain evidence="1 2">DSM 43904</strain>
    </source>
</reference>
<dbReference type="InterPro" id="IPR029063">
    <property type="entry name" value="SAM-dependent_MTases_sf"/>
</dbReference>
<sequence>MTVSLPPDFARWLALREPADAAARAADLVDRVRGRLAGGGPLVVHDLGAGTGSLGRWLAPRLPGPQHWVLHDGDPDLLRRADAGMAGVVAADGAPVTVATRHGDLTRLTAADLAGTSLVVASALLDMLTADEVDRLVGACAGVGCPVLFMISVTGRVELTPADPLDGEVAAAFNDHQRRTVAGRALLGPDAVEATVAAFARRGVGVDVRPSPWRLGADQAELAAEWFTGWLDAACEQRPELAGPAEAYRRRRLADAAAGRLGVVVRHSDLLAAGD</sequence>
<dbReference type="EMBL" id="LT607750">
    <property type="protein sequence ID" value="SCG46522.1"/>
    <property type="molecule type" value="Genomic_DNA"/>
</dbReference>
<gene>
    <name evidence="1" type="ORF">GA0070609_1790</name>
</gene>
<proteinExistence type="predicted"/>
<evidence type="ECO:0000313" key="2">
    <source>
        <dbReference type="Proteomes" id="UP000198217"/>
    </source>
</evidence>
<keyword evidence="2" id="KW-1185">Reference proteome</keyword>
<evidence type="ECO:0000313" key="1">
    <source>
        <dbReference type="EMBL" id="SCG46522.1"/>
    </source>
</evidence>
<dbReference type="RefSeq" id="WP_088993366.1">
    <property type="nucleotide sequence ID" value="NZ_LT607750.1"/>
</dbReference>
<organism evidence="1 2">
    <name type="scientific">Micromonospora echinaurantiaca</name>
    <dbReference type="NCBI Taxonomy" id="47857"/>
    <lineage>
        <taxon>Bacteria</taxon>
        <taxon>Bacillati</taxon>
        <taxon>Actinomycetota</taxon>
        <taxon>Actinomycetes</taxon>
        <taxon>Micromonosporales</taxon>
        <taxon>Micromonosporaceae</taxon>
        <taxon>Micromonospora</taxon>
    </lineage>
</organism>
<dbReference type="Gene3D" id="3.40.50.150">
    <property type="entry name" value="Vaccinia Virus protein VP39"/>
    <property type="match status" value="1"/>
</dbReference>
<accession>A0A1C5HKI7</accession>
<dbReference type="Proteomes" id="UP000198217">
    <property type="component" value="Chromosome I"/>
</dbReference>